<gene>
    <name evidence="1" type="primary">WBGene00117118</name>
</gene>
<evidence type="ECO:0000313" key="1">
    <source>
        <dbReference type="EnsemblMetazoa" id="PPA27564.1"/>
    </source>
</evidence>
<name>A0A2A6B656_PRIPA</name>
<organism evidence="1 2">
    <name type="scientific">Pristionchus pacificus</name>
    <name type="common">Parasitic nematode worm</name>
    <dbReference type="NCBI Taxonomy" id="54126"/>
    <lineage>
        <taxon>Eukaryota</taxon>
        <taxon>Metazoa</taxon>
        <taxon>Ecdysozoa</taxon>
        <taxon>Nematoda</taxon>
        <taxon>Chromadorea</taxon>
        <taxon>Rhabditida</taxon>
        <taxon>Rhabditina</taxon>
        <taxon>Diplogasteromorpha</taxon>
        <taxon>Diplogasteroidea</taxon>
        <taxon>Neodiplogasteridae</taxon>
        <taxon>Pristionchus</taxon>
    </lineage>
</organism>
<keyword evidence="2" id="KW-1185">Reference proteome</keyword>
<dbReference type="OrthoDB" id="5821553at2759"/>
<dbReference type="PANTHER" id="PTHR31936">
    <property type="entry name" value="PROTEIN CBG18744"/>
    <property type="match status" value="1"/>
</dbReference>
<accession>A0A8R1UGK4</accession>
<dbReference type="PANTHER" id="PTHR31936:SF2">
    <property type="entry name" value="FLO11 DOMAIN-CONTAINING PROTEIN"/>
    <property type="match status" value="1"/>
</dbReference>
<protein>
    <submittedName>
        <fullName evidence="1">Uncharacterized protein</fullName>
    </submittedName>
</protein>
<dbReference type="EnsemblMetazoa" id="PPA27564.1">
    <property type="protein sequence ID" value="PPA27564.1"/>
    <property type="gene ID" value="WBGene00117118"/>
</dbReference>
<dbReference type="AlphaFoldDB" id="A0A2A6B656"/>
<dbReference type="Proteomes" id="UP000005239">
    <property type="component" value="Unassembled WGS sequence"/>
</dbReference>
<evidence type="ECO:0000313" key="2">
    <source>
        <dbReference type="Proteomes" id="UP000005239"/>
    </source>
</evidence>
<dbReference type="InterPro" id="IPR000884">
    <property type="entry name" value="TSP1_rpt"/>
</dbReference>
<reference evidence="1" key="2">
    <citation type="submission" date="2022-06" db="UniProtKB">
        <authorList>
            <consortium name="EnsemblMetazoa"/>
        </authorList>
    </citation>
    <scope>IDENTIFICATION</scope>
    <source>
        <strain evidence="1">PS312</strain>
    </source>
</reference>
<dbReference type="PROSITE" id="PS50092">
    <property type="entry name" value="TSP1"/>
    <property type="match status" value="1"/>
</dbReference>
<accession>A0A2A6B656</accession>
<sequence>MTGFMSTAKSTKQLRKNILGPFSVQNQADCELACNCARGDASGQACAQFSGVIQPVNCHIYYYTASWCSFLGDYTVNTCILPIVEYQLQQVQFFLQREITEPFTTTTTLPTTATTTSTPALTPSTLPTTFTSTTTELPTTTVTGSWSEWVTTGVCATTCGSCSNATRTRTCTGGPCEGGASDDVGPCGISMCSFPATTCCFSLKKTLNSKTNAFYCGPGGTYP</sequence>
<reference evidence="2" key="1">
    <citation type="journal article" date="2008" name="Nat. Genet.">
        <title>The Pristionchus pacificus genome provides a unique perspective on nematode lifestyle and parasitism.</title>
        <authorList>
            <person name="Dieterich C."/>
            <person name="Clifton S.W."/>
            <person name="Schuster L.N."/>
            <person name="Chinwalla A."/>
            <person name="Delehaunty K."/>
            <person name="Dinkelacker I."/>
            <person name="Fulton L."/>
            <person name="Fulton R."/>
            <person name="Godfrey J."/>
            <person name="Minx P."/>
            <person name="Mitreva M."/>
            <person name="Roeseler W."/>
            <person name="Tian H."/>
            <person name="Witte H."/>
            <person name="Yang S.P."/>
            <person name="Wilson R.K."/>
            <person name="Sommer R.J."/>
        </authorList>
    </citation>
    <scope>NUCLEOTIDE SEQUENCE [LARGE SCALE GENOMIC DNA]</scope>
    <source>
        <strain evidence="2">PS312</strain>
    </source>
</reference>
<proteinExistence type="predicted"/>